<evidence type="ECO:0000313" key="8">
    <source>
        <dbReference type="Proteomes" id="UP001214250"/>
    </source>
</evidence>
<evidence type="ECO:0000259" key="6">
    <source>
        <dbReference type="PROSITE" id="PS50011"/>
    </source>
</evidence>
<feature type="domain" description="Protein kinase" evidence="6">
    <location>
        <begin position="50"/>
        <end position="313"/>
    </location>
</feature>
<name>A0ABY7VP25_9BACT</name>
<evidence type="ECO:0000256" key="1">
    <source>
        <dbReference type="ARBA" id="ARBA00022679"/>
    </source>
</evidence>
<protein>
    <submittedName>
        <fullName evidence="7">Serine/threonine-protein kinase</fullName>
    </submittedName>
</protein>
<dbReference type="CDD" id="cd14014">
    <property type="entry name" value="STKc_PknB_like"/>
    <property type="match status" value="1"/>
</dbReference>
<dbReference type="PANTHER" id="PTHR43289">
    <property type="entry name" value="MITOGEN-ACTIVATED PROTEIN KINASE KINASE KINASE 20-RELATED"/>
    <property type="match status" value="1"/>
</dbReference>
<keyword evidence="5" id="KW-1133">Transmembrane helix</keyword>
<keyword evidence="5" id="KW-0472">Membrane</keyword>
<dbReference type="PROSITE" id="PS50011">
    <property type="entry name" value="PROTEIN_KINASE_DOM"/>
    <property type="match status" value="1"/>
</dbReference>
<accession>A0ABY7VP25</accession>
<evidence type="ECO:0000256" key="4">
    <source>
        <dbReference type="ARBA" id="ARBA00022840"/>
    </source>
</evidence>
<keyword evidence="8" id="KW-1185">Reference proteome</keyword>
<proteinExistence type="predicted"/>
<dbReference type="PANTHER" id="PTHR43289:SF34">
    <property type="entry name" value="SERINE_THREONINE-PROTEIN KINASE YBDM-RELATED"/>
    <property type="match status" value="1"/>
</dbReference>
<dbReference type="InterPro" id="IPR011009">
    <property type="entry name" value="Kinase-like_dom_sf"/>
</dbReference>
<dbReference type="Pfam" id="PF00069">
    <property type="entry name" value="Pkinase"/>
    <property type="match status" value="1"/>
</dbReference>
<dbReference type="Proteomes" id="UP001214250">
    <property type="component" value="Chromosome 1"/>
</dbReference>
<dbReference type="Gene3D" id="3.30.200.20">
    <property type="entry name" value="Phosphorylase Kinase, domain 1"/>
    <property type="match status" value="1"/>
</dbReference>
<evidence type="ECO:0000256" key="3">
    <source>
        <dbReference type="ARBA" id="ARBA00022777"/>
    </source>
</evidence>
<evidence type="ECO:0000256" key="5">
    <source>
        <dbReference type="SAM" id="Phobius"/>
    </source>
</evidence>
<dbReference type="Gene3D" id="1.10.510.10">
    <property type="entry name" value="Transferase(Phosphotransferase) domain 1"/>
    <property type="match status" value="1"/>
</dbReference>
<organism evidence="7 8">
    <name type="scientific">Lentisphaera profundi</name>
    <dbReference type="NCBI Taxonomy" id="1658616"/>
    <lineage>
        <taxon>Bacteria</taxon>
        <taxon>Pseudomonadati</taxon>
        <taxon>Lentisphaerota</taxon>
        <taxon>Lentisphaeria</taxon>
        <taxon>Lentisphaerales</taxon>
        <taxon>Lentisphaeraceae</taxon>
        <taxon>Lentisphaera</taxon>
    </lineage>
</organism>
<dbReference type="PROSITE" id="PS00108">
    <property type="entry name" value="PROTEIN_KINASE_ST"/>
    <property type="match status" value="1"/>
</dbReference>
<keyword evidence="1" id="KW-0808">Transferase</keyword>
<dbReference type="InterPro" id="IPR008271">
    <property type="entry name" value="Ser/Thr_kinase_AS"/>
</dbReference>
<dbReference type="InterPro" id="IPR000719">
    <property type="entry name" value="Prot_kinase_dom"/>
</dbReference>
<dbReference type="RefSeq" id="WP_274149772.1">
    <property type="nucleotide sequence ID" value="NZ_CP117811.1"/>
</dbReference>
<reference evidence="7 8" key="1">
    <citation type="submission" date="2023-02" db="EMBL/GenBank/DDBJ databases">
        <title>Genome sequence of Lentisphaera profundi SAORIC-696.</title>
        <authorList>
            <person name="Kim e."/>
            <person name="Cho J.-C."/>
            <person name="Choi A."/>
            <person name="Kang I."/>
        </authorList>
    </citation>
    <scope>NUCLEOTIDE SEQUENCE [LARGE SCALE GENOMIC DNA]</scope>
    <source>
        <strain evidence="7 8">SAORIC-696</strain>
    </source>
</reference>
<keyword evidence="5" id="KW-0812">Transmembrane</keyword>
<evidence type="ECO:0000256" key="2">
    <source>
        <dbReference type="ARBA" id="ARBA00022741"/>
    </source>
</evidence>
<dbReference type="EMBL" id="CP117811">
    <property type="protein sequence ID" value="WDE95901.1"/>
    <property type="molecule type" value="Genomic_DNA"/>
</dbReference>
<keyword evidence="2" id="KW-0547">Nucleotide-binding</keyword>
<dbReference type="GO" id="GO:0016301">
    <property type="term" value="F:kinase activity"/>
    <property type="evidence" value="ECO:0007669"/>
    <property type="project" value="UniProtKB-KW"/>
</dbReference>
<keyword evidence="4" id="KW-0067">ATP-binding</keyword>
<keyword evidence="3 7" id="KW-0418">Kinase</keyword>
<sequence length="352" mass="39577">MLIKLRCTKCMRKVSAEDDLLGQKVLCPACNAVIPLPSPQFGVGKQIKGYAIEQWLGAGNCGEVYLAKQTAMNRHVALKVMKSSEEVTEEDKQRFLQEAQILAQLNHPNIVPVYDAGSADDCYYMTMSYVNGQTLEEVLKNTQSLKEIDALKLCLKIIKGLRYAWDEFGILHRDIKPANIMIDQNHDIKIMDMGIAKNTQQDAHITQTSHFVGTPYFMSPEQAQANSDLDFKADLYSVGCTLYNMLVGSVPFEGGNIMEIMEHKFADQVTPAKQLRPYISKSTDKLILEMISANKDKRPKSYDDLENKIEKCIRVAEKRHEVSKGNQQAKLLKLVVIPLVVLILVLLLVMAL</sequence>
<gene>
    <name evidence="7" type="ORF">PQO03_09250</name>
</gene>
<feature type="transmembrane region" description="Helical" evidence="5">
    <location>
        <begin position="331"/>
        <end position="351"/>
    </location>
</feature>
<dbReference type="SMART" id="SM00220">
    <property type="entry name" value="S_TKc"/>
    <property type="match status" value="1"/>
</dbReference>
<dbReference type="SUPFAM" id="SSF56112">
    <property type="entry name" value="Protein kinase-like (PK-like)"/>
    <property type="match status" value="1"/>
</dbReference>
<evidence type="ECO:0000313" key="7">
    <source>
        <dbReference type="EMBL" id="WDE95901.1"/>
    </source>
</evidence>